<accession>A0A7J8S1P0</accession>
<proteinExistence type="predicted"/>
<dbReference type="Proteomes" id="UP000593561">
    <property type="component" value="Unassembled WGS sequence"/>
</dbReference>
<evidence type="ECO:0000313" key="1">
    <source>
        <dbReference type="EMBL" id="MBA0619482.1"/>
    </source>
</evidence>
<dbReference type="EMBL" id="JABFAC010000007">
    <property type="protein sequence ID" value="MBA0619482.1"/>
    <property type="molecule type" value="Genomic_DNA"/>
</dbReference>
<reference evidence="1 2" key="1">
    <citation type="journal article" date="2019" name="Genome Biol. Evol.">
        <title>Insights into the evolution of the New World diploid cottons (Gossypium, subgenus Houzingenia) based on genome sequencing.</title>
        <authorList>
            <person name="Grover C.E."/>
            <person name="Arick M.A. 2nd"/>
            <person name="Thrash A."/>
            <person name="Conover J.L."/>
            <person name="Sanders W.S."/>
            <person name="Peterson D.G."/>
            <person name="Frelichowski J.E."/>
            <person name="Scheffler J.A."/>
            <person name="Scheffler B.E."/>
            <person name="Wendel J.F."/>
        </authorList>
    </citation>
    <scope>NUCLEOTIDE SEQUENCE [LARGE SCALE GENOMIC DNA]</scope>
    <source>
        <strain evidence="1">27</strain>
        <tissue evidence="1">Leaf</tissue>
    </source>
</reference>
<name>A0A7J8S1P0_GOSDV</name>
<gene>
    <name evidence="1" type="ORF">Godav_028645</name>
</gene>
<comment type="caution">
    <text evidence="1">The sequence shown here is derived from an EMBL/GenBank/DDBJ whole genome shotgun (WGS) entry which is preliminary data.</text>
</comment>
<keyword evidence="2" id="KW-1185">Reference proteome</keyword>
<sequence length="57" mass="6650">MRRKQKREMKKPKIEIQGTKMKGTEMEIVYNSNSDKEAVRWKSDKENSGQVVVGSCF</sequence>
<dbReference type="AlphaFoldDB" id="A0A7J8S1P0"/>
<evidence type="ECO:0000313" key="2">
    <source>
        <dbReference type="Proteomes" id="UP000593561"/>
    </source>
</evidence>
<organism evidence="1 2">
    <name type="scientific">Gossypium davidsonii</name>
    <name type="common">Davidson's cotton</name>
    <name type="synonym">Gossypium klotzschianum subsp. davidsonii</name>
    <dbReference type="NCBI Taxonomy" id="34287"/>
    <lineage>
        <taxon>Eukaryota</taxon>
        <taxon>Viridiplantae</taxon>
        <taxon>Streptophyta</taxon>
        <taxon>Embryophyta</taxon>
        <taxon>Tracheophyta</taxon>
        <taxon>Spermatophyta</taxon>
        <taxon>Magnoliopsida</taxon>
        <taxon>eudicotyledons</taxon>
        <taxon>Gunneridae</taxon>
        <taxon>Pentapetalae</taxon>
        <taxon>rosids</taxon>
        <taxon>malvids</taxon>
        <taxon>Malvales</taxon>
        <taxon>Malvaceae</taxon>
        <taxon>Malvoideae</taxon>
        <taxon>Gossypium</taxon>
    </lineage>
</organism>
<protein>
    <submittedName>
        <fullName evidence="1">Uncharacterized protein</fullName>
    </submittedName>
</protein>